<reference evidence="1" key="1">
    <citation type="submission" date="2023-03" db="EMBL/GenBank/DDBJ databases">
        <title>Massive genome expansion in bonnet fungi (Mycena s.s.) driven by repeated elements and novel gene families across ecological guilds.</title>
        <authorList>
            <consortium name="Lawrence Berkeley National Laboratory"/>
            <person name="Harder C.B."/>
            <person name="Miyauchi S."/>
            <person name="Viragh M."/>
            <person name="Kuo A."/>
            <person name="Thoen E."/>
            <person name="Andreopoulos B."/>
            <person name="Lu D."/>
            <person name="Skrede I."/>
            <person name="Drula E."/>
            <person name="Henrissat B."/>
            <person name="Morin E."/>
            <person name="Kohler A."/>
            <person name="Barry K."/>
            <person name="LaButti K."/>
            <person name="Morin E."/>
            <person name="Salamov A."/>
            <person name="Lipzen A."/>
            <person name="Mereny Z."/>
            <person name="Hegedus B."/>
            <person name="Baldrian P."/>
            <person name="Stursova M."/>
            <person name="Weitz H."/>
            <person name="Taylor A."/>
            <person name="Grigoriev I.V."/>
            <person name="Nagy L.G."/>
            <person name="Martin F."/>
            <person name="Kauserud H."/>
        </authorList>
    </citation>
    <scope>NUCLEOTIDE SEQUENCE</scope>
    <source>
        <strain evidence="1">CBHHK200</strain>
    </source>
</reference>
<evidence type="ECO:0000313" key="2">
    <source>
        <dbReference type="Proteomes" id="UP001218188"/>
    </source>
</evidence>
<sequence length="174" mass="19173">MKVKTLSIEMRIFHLPVIFINEAIAGDPNHNIAHPAIDVADHQFPFKSELAADIFGRALADAPLQLGVLPAEWEANGYPESETVKPNFIIDAHLQLTSQLELGQHDSRPQTEENIATSHLMIACRIAPARPEEREKQSFFLLPILRRGLARAICLGLSQSAPSAFAPDIAGYMT</sequence>
<protein>
    <submittedName>
        <fullName evidence="1">Uncharacterized protein</fullName>
    </submittedName>
</protein>
<name>A0AAD6THM3_9AGAR</name>
<gene>
    <name evidence="1" type="ORF">C8F04DRAFT_1174848</name>
</gene>
<dbReference type="Proteomes" id="UP001218188">
    <property type="component" value="Unassembled WGS sequence"/>
</dbReference>
<comment type="caution">
    <text evidence="1">The sequence shown here is derived from an EMBL/GenBank/DDBJ whole genome shotgun (WGS) entry which is preliminary data.</text>
</comment>
<proteinExistence type="predicted"/>
<dbReference type="AlphaFoldDB" id="A0AAD6THM3"/>
<dbReference type="EMBL" id="JARJCM010000007">
    <property type="protein sequence ID" value="KAJ7044418.1"/>
    <property type="molecule type" value="Genomic_DNA"/>
</dbReference>
<organism evidence="1 2">
    <name type="scientific">Mycena alexandri</name>
    <dbReference type="NCBI Taxonomy" id="1745969"/>
    <lineage>
        <taxon>Eukaryota</taxon>
        <taxon>Fungi</taxon>
        <taxon>Dikarya</taxon>
        <taxon>Basidiomycota</taxon>
        <taxon>Agaricomycotina</taxon>
        <taxon>Agaricomycetes</taxon>
        <taxon>Agaricomycetidae</taxon>
        <taxon>Agaricales</taxon>
        <taxon>Marasmiineae</taxon>
        <taxon>Mycenaceae</taxon>
        <taxon>Mycena</taxon>
    </lineage>
</organism>
<evidence type="ECO:0000313" key="1">
    <source>
        <dbReference type="EMBL" id="KAJ7044418.1"/>
    </source>
</evidence>
<accession>A0AAD6THM3</accession>
<keyword evidence="2" id="KW-1185">Reference proteome</keyword>